<dbReference type="AlphaFoldDB" id="A0A084ILV4"/>
<dbReference type="InterPro" id="IPR001107">
    <property type="entry name" value="Band_7"/>
</dbReference>
<comment type="caution">
    <text evidence="9">The sequence shown here is derived from an EMBL/GenBank/DDBJ whole genome shotgun (WGS) entry which is preliminary data.</text>
</comment>
<dbReference type="PANTHER" id="PTHR42911">
    <property type="entry name" value="MODULATOR OF FTSH PROTEASE HFLC"/>
    <property type="match status" value="1"/>
</dbReference>
<proteinExistence type="inferred from homology"/>
<protein>
    <recommendedName>
        <fullName evidence="6">Protein HflC</fullName>
    </recommendedName>
</protein>
<dbReference type="EMBL" id="APNK01000010">
    <property type="protein sequence ID" value="KEZ77688.1"/>
    <property type="molecule type" value="Genomic_DNA"/>
</dbReference>
<evidence type="ECO:0000256" key="5">
    <source>
        <dbReference type="ARBA" id="ARBA00023136"/>
    </source>
</evidence>
<evidence type="ECO:0000313" key="10">
    <source>
        <dbReference type="Proteomes" id="UP000028302"/>
    </source>
</evidence>
<dbReference type="GO" id="GO:0016020">
    <property type="term" value="C:membrane"/>
    <property type="evidence" value="ECO:0007669"/>
    <property type="project" value="UniProtKB-SubCell"/>
</dbReference>
<feature type="domain" description="Band 7" evidence="8">
    <location>
        <begin position="21"/>
        <end position="184"/>
    </location>
</feature>
<dbReference type="eggNOG" id="COG0330">
    <property type="taxonomic scope" value="Bacteria"/>
</dbReference>
<evidence type="ECO:0000256" key="1">
    <source>
        <dbReference type="ARBA" id="ARBA00004167"/>
    </source>
</evidence>
<dbReference type="Pfam" id="PF01145">
    <property type="entry name" value="Band_7"/>
    <property type="match status" value="1"/>
</dbReference>
<dbReference type="InterPro" id="IPR036013">
    <property type="entry name" value="Band_7/SPFH_dom_sf"/>
</dbReference>
<dbReference type="OrthoDB" id="9812991at2"/>
<name>A0A084ILV4_SALHC</name>
<comment type="subcellular location">
    <subcellularLocation>
        <location evidence="1">Membrane</location>
        <topology evidence="1">Single-pass membrane protein</topology>
    </subcellularLocation>
</comment>
<evidence type="ECO:0000259" key="8">
    <source>
        <dbReference type="SMART" id="SM00244"/>
    </source>
</evidence>
<dbReference type="RefSeq" id="WP_037336766.1">
    <property type="nucleotide sequence ID" value="NZ_APNK01000010.1"/>
</dbReference>
<dbReference type="InterPro" id="IPR001972">
    <property type="entry name" value="Stomatin_HflK_fam"/>
</dbReference>
<dbReference type="SMART" id="SM00244">
    <property type="entry name" value="PHB"/>
    <property type="match status" value="1"/>
</dbReference>
<dbReference type="PRINTS" id="PR00721">
    <property type="entry name" value="STOMATIN"/>
</dbReference>
<evidence type="ECO:0000256" key="7">
    <source>
        <dbReference type="SAM" id="Phobius"/>
    </source>
</evidence>
<comment type="function">
    <text evidence="6">HflC and HflK could regulate a protease.</text>
</comment>
<sequence length="294" mass="33269">MSGKQIFALIVVLIAAYVAYDSMFVVTPRERVVVVQMGEIVGSQYQPGLHFKIPFVQKVHRFDRRVMTLTGEIDRVLTSENKNLSVDYYVKWQIADPVKYYLSTHGNADRARTLLTESVQNDLLAEFSKRTIRQAVGDDRNEIVAAVQVQVNEAAKQLGIDVKDVRIMKLDLPSKVSDTVYERMRSERQEVIRTLRAQGDAAAKEIRSDAERERTVVLAKAYKEAEMIRGQGDAKAAEVYANAYKKDPKFYSFYRSLQLYRQSIGDNDVLLLKPDGQLFKYFNPGLAAGAGSTK</sequence>
<feature type="transmembrane region" description="Helical" evidence="7">
    <location>
        <begin position="6"/>
        <end position="27"/>
    </location>
</feature>
<organism evidence="9 10">
    <name type="scientific">Salinisphaera hydrothermalis (strain C41B8)</name>
    <dbReference type="NCBI Taxonomy" id="1304275"/>
    <lineage>
        <taxon>Bacteria</taxon>
        <taxon>Pseudomonadati</taxon>
        <taxon>Pseudomonadota</taxon>
        <taxon>Gammaproteobacteria</taxon>
        <taxon>Salinisphaerales</taxon>
        <taxon>Salinisphaeraceae</taxon>
        <taxon>Salinisphaera</taxon>
    </lineage>
</organism>
<gene>
    <name evidence="9" type="ORF">C41B8_08885</name>
</gene>
<evidence type="ECO:0000256" key="2">
    <source>
        <dbReference type="ARBA" id="ARBA00007862"/>
    </source>
</evidence>
<keyword evidence="3 7" id="KW-0812">Transmembrane</keyword>
<evidence type="ECO:0000256" key="4">
    <source>
        <dbReference type="ARBA" id="ARBA00022989"/>
    </source>
</evidence>
<keyword evidence="10" id="KW-1185">Reference proteome</keyword>
<dbReference type="CDD" id="cd03405">
    <property type="entry name" value="SPFH_HflC"/>
    <property type="match status" value="1"/>
</dbReference>
<dbReference type="Gene3D" id="3.30.479.30">
    <property type="entry name" value="Band 7 domain"/>
    <property type="match status" value="1"/>
</dbReference>
<dbReference type="STRING" id="1304275.C41B8_08885"/>
<dbReference type="Proteomes" id="UP000028302">
    <property type="component" value="Unassembled WGS sequence"/>
</dbReference>
<reference evidence="9 10" key="1">
    <citation type="submission" date="2013-03" db="EMBL/GenBank/DDBJ databases">
        <title>Salinisphaera hydrothermalis C41B8 Genome Sequencing.</title>
        <authorList>
            <person name="Li C."/>
            <person name="Lai Q."/>
            <person name="Shao Z."/>
        </authorList>
    </citation>
    <scope>NUCLEOTIDE SEQUENCE [LARGE SCALE GENOMIC DNA]</scope>
    <source>
        <strain evidence="9 10">C41B8</strain>
    </source>
</reference>
<dbReference type="PANTHER" id="PTHR42911:SF1">
    <property type="entry name" value="MODULATOR OF FTSH PROTEASE HFLC"/>
    <property type="match status" value="1"/>
</dbReference>
<evidence type="ECO:0000256" key="6">
    <source>
        <dbReference type="PIRNR" id="PIRNR005651"/>
    </source>
</evidence>
<comment type="similarity">
    <text evidence="2 6">Belongs to the band 7/mec-2 family. HflC subfamily.</text>
</comment>
<accession>A0A084ILV4</accession>
<dbReference type="PIRSF" id="PIRSF005651">
    <property type="entry name" value="HflC"/>
    <property type="match status" value="1"/>
</dbReference>
<dbReference type="NCBIfam" id="TIGR01932">
    <property type="entry name" value="hflC"/>
    <property type="match status" value="1"/>
</dbReference>
<evidence type="ECO:0000256" key="3">
    <source>
        <dbReference type="ARBA" id="ARBA00022692"/>
    </source>
</evidence>
<dbReference type="InterPro" id="IPR010200">
    <property type="entry name" value="HflC"/>
</dbReference>
<keyword evidence="4 7" id="KW-1133">Transmembrane helix</keyword>
<dbReference type="SUPFAM" id="SSF117892">
    <property type="entry name" value="Band 7/SPFH domain"/>
    <property type="match status" value="1"/>
</dbReference>
<keyword evidence="5 7" id="KW-0472">Membrane</keyword>
<evidence type="ECO:0000313" key="9">
    <source>
        <dbReference type="EMBL" id="KEZ77688.1"/>
    </source>
</evidence>